<feature type="transmembrane region" description="Helical" evidence="13">
    <location>
        <begin position="389"/>
        <end position="412"/>
    </location>
</feature>
<sequence length="448" mass="49005">MENTISESSFSKSIIRIALPITLQSMIRSSFSIIDQVMIGQLGSESIAGIGLGGKFASIYSVVLGAITATAAIMISQYMGQKNVKNVRRSFHVNLLVALFITVLFTFASLLFTEQIFSFYTKDSVTKELGKSYLQIYAWSFLPIALSGMAEAMLCCMEMAVFPLVASVSSLFVNTALNYILIFGKFGLPELGVKGAAIGSVVAQIISCLLTLVFLLWQLRKKKMNLSFDIRFNGNEYISYIKILTPLLICEFMWSLGENVYSAIYGNISTNDCAAMTMTSPIQGLMIGALCGLSQAAGIMVGKSLGNQNYEKAYNDSKKLMKYGLIVSIALSILLILLGKVYTGIYNVAAAVKQTAYALLVVFAIVSPVKVQNMILGGGIIKSGGKTNYIMWIDIIGTWGFGVPLGLLSAFVLKLPIIYVYFILSLEECVRLAISLILFKRKSWMQKI</sequence>
<dbReference type="AlphaFoldDB" id="W6SGZ7"/>
<evidence type="ECO:0000256" key="1">
    <source>
        <dbReference type="ARBA" id="ARBA00003408"/>
    </source>
</evidence>
<dbReference type="NCBIfam" id="TIGR00797">
    <property type="entry name" value="matE"/>
    <property type="match status" value="1"/>
</dbReference>
<feature type="transmembrane region" description="Helical" evidence="13">
    <location>
        <begin position="132"/>
        <end position="154"/>
    </location>
</feature>
<keyword evidence="10" id="KW-0406">Ion transport</keyword>
<comment type="subcellular location">
    <subcellularLocation>
        <location evidence="2">Cell membrane</location>
        <topology evidence="2">Multi-pass membrane protein</topology>
    </subcellularLocation>
</comment>
<evidence type="ECO:0000256" key="6">
    <source>
        <dbReference type="ARBA" id="ARBA00022449"/>
    </source>
</evidence>
<feature type="transmembrane region" description="Helical" evidence="13">
    <location>
        <begin position="91"/>
        <end position="112"/>
    </location>
</feature>
<feature type="transmembrane region" description="Helical" evidence="13">
    <location>
        <begin position="161"/>
        <end position="184"/>
    </location>
</feature>
<dbReference type="eggNOG" id="COG0534">
    <property type="taxonomic scope" value="Bacteria"/>
</dbReference>
<gene>
    <name evidence="14" type="ORF">CM240_1777</name>
</gene>
<protein>
    <recommendedName>
        <fullName evidence="4">Probable multidrug resistance protein NorM</fullName>
    </recommendedName>
    <alternativeName>
        <fullName evidence="12">Multidrug-efflux transporter</fullName>
    </alternativeName>
</protein>
<evidence type="ECO:0000256" key="10">
    <source>
        <dbReference type="ARBA" id="ARBA00023065"/>
    </source>
</evidence>
<dbReference type="PATRIC" id="fig|1216932.3.peg.1771"/>
<evidence type="ECO:0000256" key="5">
    <source>
        <dbReference type="ARBA" id="ARBA00022448"/>
    </source>
</evidence>
<reference evidence="14 15" key="1">
    <citation type="submission" date="2013-11" db="EMBL/GenBank/DDBJ databases">
        <title>Complete genome sequence of Clostridum sp. M2/40.</title>
        <authorList>
            <person name="Wibberg D."/>
            <person name="Puehler A."/>
            <person name="Schlueter A."/>
        </authorList>
    </citation>
    <scope>NUCLEOTIDE SEQUENCE [LARGE SCALE GENOMIC DNA]</scope>
    <source>
        <strain evidence="15">M2/40</strain>
    </source>
</reference>
<keyword evidence="6" id="KW-0050">Antiport</keyword>
<evidence type="ECO:0000256" key="9">
    <source>
        <dbReference type="ARBA" id="ARBA00022989"/>
    </source>
</evidence>
<feature type="transmembrane region" description="Helical" evidence="13">
    <location>
        <begin position="418"/>
        <end position="439"/>
    </location>
</feature>
<dbReference type="OrthoDB" id="9780160at2"/>
<dbReference type="InterPro" id="IPR050222">
    <property type="entry name" value="MATE_MdtK"/>
</dbReference>
<dbReference type="Pfam" id="PF01554">
    <property type="entry name" value="MatE"/>
    <property type="match status" value="2"/>
</dbReference>
<dbReference type="InterPro" id="IPR002528">
    <property type="entry name" value="MATE_fam"/>
</dbReference>
<feature type="transmembrane region" description="Helical" evidence="13">
    <location>
        <begin position="196"/>
        <end position="217"/>
    </location>
</feature>
<keyword evidence="7" id="KW-1003">Cell membrane</keyword>
<comment type="similarity">
    <text evidence="3">Belongs to the multi antimicrobial extrusion (MATE) (TC 2.A.66.1) family.</text>
</comment>
<evidence type="ECO:0000313" key="14">
    <source>
        <dbReference type="EMBL" id="CDM68935.1"/>
    </source>
</evidence>
<dbReference type="STRING" id="1216932.CM240_1777"/>
<dbReference type="Proteomes" id="UP000019426">
    <property type="component" value="Chromosome M2/40_rep1"/>
</dbReference>
<dbReference type="PANTHER" id="PTHR43298">
    <property type="entry name" value="MULTIDRUG RESISTANCE PROTEIN NORM-RELATED"/>
    <property type="match status" value="1"/>
</dbReference>
<evidence type="ECO:0000256" key="3">
    <source>
        <dbReference type="ARBA" id="ARBA00010199"/>
    </source>
</evidence>
<dbReference type="EMBL" id="HG917868">
    <property type="protein sequence ID" value="CDM68935.1"/>
    <property type="molecule type" value="Genomic_DNA"/>
</dbReference>
<dbReference type="HOGENOM" id="CLU_012893_5_1_9"/>
<dbReference type="PANTHER" id="PTHR43298:SF2">
    <property type="entry name" value="FMN_FAD EXPORTER YEEO-RELATED"/>
    <property type="match status" value="1"/>
</dbReference>
<dbReference type="GO" id="GO:0005886">
    <property type="term" value="C:plasma membrane"/>
    <property type="evidence" value="ECO:0007669"/>
    <property type="project" value="UniProtKB-SubCell"/>
</dbReference>
<keyword evidence="9 13" id="KW-1133">Transmembrane helix</keyword>
<proteinExistence type="inferred from homology"/>
<dbReference type="GO" id="GO:0042910">
    <property type="term" value="F:xenobiotic transmembrane transporter activity"/>
    <property type="evidence" value="ECO:0007669"/>
    <property type="project" value="InterPro"/>
</dbReference>
<feature type="transmembrane region" description="Helical" evidence="13">
    <location>
        <begin position="59"/>
        <end position="79"/>
    </location>
</feature>
<feature type="transmembrane region" description="Helical" evidence="13">
    <location>
        <begin position="348"/>
        <end position="369"/>
    </location>
</feature>
<keyword evidence="11 13" id="KW-0472">Membrane</keyword>
<evidence type="ECO:0000256" key="13">
    <source>
        <dbReference type="SAM" id="Phobius"/>
    </source>
</evidence>
<keyword evidence="15" id="KW-1185">Reference proteome</keyword>
<accession>W6SGZ7</accession>
<name>W6SGZ7_9CLOT</name>
<feature type="transmembrane region" description="Helical" evidence="13">
    <location>
        <begin position="282"/>
        <end position="302"/>
    </location>
</feature>
<evidence type="ECO:0000256" key="12">
    <source>
        <dbReference type="ARBA" id="ARBA00031636"/>
    </source>
</evidence>
<dbReference type="KEGG" id="clt:CM240_1777"/>
<dbReference type="GO" id="GO:0015297">
    <property type="term" value="F:antiporter activity"/>
    <property type="evidence" value="ECO:0007669"/>
    <property type="project" value="UniProtKB-KW"/>
</dbReference>
<keyword evidence="5" id="KW-0813">Transport</keyword>
<evidence type="ECO:0000256" key="7">
    <source>
        <dbReference type="ARBA" id="ARBA00022475"/>
    </source>
</evidence>
<evidence type="ECO:0000256" key="8">
    <source>
        <dbReference type="ARBA" id="ARBA00022692"/>
    </source>
</evidence>
<feature type="transmembrane region" description="Helical" evidence="13">
    <location>
        <begin position="323"/>
        <end position="342"/>
    </location>
</feature>
<evidence type="ECO:0000256" key="2">
    <source>
        <dbReference type="ARBA" id="ARBA00004651"/>
    </source>
</evidence>
<dbReference type="InterPro" id="IPR048279">
    <property type="entry name" value="MdtK-like"/>
</dbReference>
<evidence type="ECO:0000256" key="4">
    <source>
        <dbReference type="ARBA" id="ARBA00020268"/>
    </source>
</evidence>
<evidence type="ECO:0000313" key="15">
    <source>
        <dbReference type="Proteomes" id="UP000019426"/>
    </source>
</evidence>
<keyword evidence="8 13" id="KW-0812">Transmembrane</keyword>
<evidence type="ECO:0000256" key="11">
    <source>
        <dbReference type="ARBA" id="ARBA00023136"/>
    </source>
</evidence>
<dbReference type="RefSeq" id="WP_044038467.1">
    <property type="nucleotide sequence ID" value="NZ_HG917868.1"/>
</dbReference>
<comment type="function">
    <text evidence="1">Multidrug efflux pump.</text>
</comment>
<feature type="transmembrane region" description="Helical" evidence="13">
    <location>
        <begin position="237"/>
        <end position="256"/>
    </location>
</feature>
<dbReference type="PIRSF" id="PIRSF006603">
    <property type="entry name" value="DinF"/>
    <property type="match status" value="1"/>
</dbReference>
<organism evidence="14 15">
    <name type="scientific">Clostridium bornimense</name>
    <dbReference type="NCBI Taxonomy" id="1216932"/>
    <lineage>
        <taxon>Bacteria</taxon>
        <taxon>Bacillati</taxon>
        <taxon>Bacillota</taxon>
        <taxon>Clostridia</taxon>
        <taxon>Eubacteriales</taxon>
        <taxon>Clostridiaceae</taxon>
        <taxon>Clostridium</taxon>
    </lineage>
</organism>
<dbReference type="GO" id="GO:0006811">
    <property type="term" value="P:monoatomic ion transport"/>
    <property type="evidence" value="ECO:0007669"/>
    <property type="project" value="UniProtKB-KW"/>
</dbReference>